<reference evidence="4" key="1">
    <citation type="submission" date="2021-01" db="EMBL/GenBank/DDBJ databases">
        <title>Phytophthora aleatoria, a newly-described species from Pinus radiata is distinct from Phytophthora cactorum isolates based on comparative genomics.</title>
        <authorList>
            <person name="Mcdougal R."/>
            <person name="Panda P."/>
            <person name="Williams N."/>
            <person name="Studholme D.J."/>
        </authorList>
    </citation>
    <scope>NUCLEOTIDE SEQUENCE</scope>
    <source>
        <strain evidence="4">NZFS 3830</strain>
    </source>
</reference>
<dbReference type="PROSITE" id="PS50948">
    <property type="entry name" value="PAN"/>
    <property type="match status" value="1"/>
</dbReference>
<dbReference type="GO" id="GO:0006508">
    <property type="term" value="P:proteolysis"/>
    <property type="evidence" value="ECO:0007669"/>
    <property type="project" value="InterPro"/>
</dbReference>
<dbReference type="SMART" id="SM00223">
    <property type="entry name" value="APPLE"/>
    <property type="match status" value="3"/>
</dbReference>
<gene>
    <name evidence="4" type="ORF">JG687_00004139</name>
</gene>
<organism evidence="4 5">
    <name type="scientific">Phytophthora cactorum</name>
    <dbReference type="NCBI Taxonomy" id="29920"/>
    <lineage>
        <taxon>Eukaryota</taxon>
        <taxon>Sar</taxon>
        <taxon>Stramenopiles</taxon>
        <taxon>Oomycota</taxon>
        <taxon>Peronosporomycetes</taxon>
        <taxon>Peronosporales</taxon>
        <taxon>Peronosporaceae</taxon>
        <taxon>Phytophthora</taxon>
    </lineage>
</organism>
<dbReference type="VEuPathDB" id="FungiDB:PC110_g5135"/>
<dbReference type="Proteomes" id="UP000688947">
    <property type="component" value="Unassembled WGS sequence"/>
</dbReference>
<proteinExistence type="predicted"/>
<dbReference type="PANTHER" id="PTHR33946:SF4">
    <property type="entry name" value="COAGULATION FACTOR XI"/>
    <property type="match status" value="1"/>
</dbReference>
<dbReference type="CDD" id="cd01100">
    <property type="entry name" value="APPLE_Factor_XI_like"/>
    <property type="match status" value="3"/>
</dbReference>
<dbReference type="AlphaFoldDB" id="A0A8T1UTX4"/>
<keyword evidence="1" id="KW-0677">Repeat</keyword>
<evidence type="ECO:0000313" key="5">
    <source>
        <dbReference type="Proteomes" id="UP000688947"/>
    </source>
</evidence>
<keyword evidence="2" id="KW-1015">Disulfide bond</keyword>
<evidence type="ECO:0000313" key="4">
    <source>
        <dbReference type="EMBL" id="KAG6967671.1"/>
    </source>
</evidence>
<dbReference type="Pfam" id="PF14295">
    <property type="entry name" value="PAN_4"/>
    <property type="match status" value="3"/>
</dbReference>
<protein>
    <recommendedName>
        <fullName evidence="3">Apple domain-containing protein</fullName>
    </recommendedName>
</protein>
<evidence type="ECO:0000256" key="1">
    <source>
        <dbReference type="ARBA" id="ARBA00022737"/>
    </source>
</evidence>
<dbReference type="OrthoDB" id="156202at2759"/>
<dbReference type="EMBL" id="JAENGZ010000138">
    <property type="protein sequence ID" value="KAG6967671.1"/>
    <property type="molecule type" value="Genomic_DNA"/>
</dbReference>
<comment type="caution">
    <text evidence="4">The sequence shown here is derived from an EMBL/GenBank/DDBJ whole genome shotgun (WGS) entry which is preliminary data.</text>
</comment>
<accession>A0A8T1UTX4</accession>
<sequence>MYIGREAADQAKTYIAANTGGTGATCSTAENNIDYIGNDLTSRTSSTASGCCAICAATSGCKAYTWTNYNGGTCWLKSVKGTTQSKSGVISATLNGGSTTTCTTIEENVDYSGNDVGSALSGSAEGCCAICRARSDCKAYTWTNYNTGTCWLKSAKGATTTKTGARSAQISSTSPTCTLVNNVDYNGNDIGNSPSAAASGCCNICRTRTGCRAFTWTNYNGGTCWLKSLQGPGTTVAGAVSGTI</sequence>
<feature type="domain" description="Apple" evidence="3">
    <location>
        <begin position="102"/>
        <end position="177"/>
    </location>
</feature>
<dbReference type="InterPro" id="IPR000177">
    <property type="entry name" value="Apple"/>
</dbReference>
<dbReference type="InterPro" id="IPR003609">
    <property type="entry name" value="Pan_app"/>
</dbReference>
<name>A0A8T1UTX4_9STRA</name>
<dbReference type="PANTHER" id="PTHR33946">
    <property type="match status" value="1"/>
</dbReference>
<dbReference type="GO" id="GO:0005576">
    <property type="term" value="C:extracellular region"/>
    <property type="evidence" value="ECO:0007669"/>
    <property type="project" value="InterPro"/>
</dbReference>
<evidence type="ECO:0000259" key="3">
    <source>
        <dbReference type="PROSITE" id="PS50948"/>
    </source>
</evidence>
<evidence type="ECO:0000256" key="2">
    <source>
        <dbReference type="ARBA" id="ARBA00023157"/>
    </source>
</evidence>